<dbReference type="OrthoDB" id="9803532at2"/>
<dbReference type="RefSeq" id="WP_130414437.1">
    <property type="nucleotide sequence ID" value="NZ_SHKX01000013.1"/>
</dbReference>
<reference evidence="2 3" key="1">
    <citation type="submission" date="2019-02" db="EMBL/GenBank/DDBJ databases">
        <title>Genomic Encyclopedia of Type Strains, Phase IV (KMG-IV): sequencing the most valuable type-strain genomes for metagenomic binning, comparative biology and taxonomic classification.</title>
        <authorList>
            <person name="Goeker M."/>
        </authorList>
    </citation>
    <scope>NUCLEOTIDE SEQUENCE [LARGE SCALE GENOMIC DNA]</scope>
    <source>
        <strain evidence="2 3">DSM 105135</strain>
    </source>
</reference>
<dbReference type="Pfam" id="PF04168">
    <property type="entry name" value="Alpha-E"/>
    <property type="match status" value="1"/>
</dbReference>
<dbReference type="InterPro" id="IPR007296">
    <property type="entry name" value="DUF403"/>
</dbReference>
<evidence type="ECO:0000313" key="3">
    <source>
        <dbReference type="Proteomes" id="UP000292423"/>
    </source>
</evidence>
<evidence type="ECO:0000313" key="2">
    <source>
        <dbReference type="EMBL" id="RZU38670.1"/>
    </source>
</evidence>
<keyword evidence="3" id="KW-1185">Reference proteome</keyword>
<proteinExistence type="predicted"/>
<comment type="caution">
    <text evidence="2">The sequence shown here is derived from an EMBL/GenBank/DDBJ whole genome shotgun (WGS) entry which is preliminary data.</text>
</comment>
<accession>A0A4Q7YMR4</accession>
<evidence type="ECO:0000259" key="1">
    <source>
        <dbReference type="Pfam" id="PF04168"/>
    </source>
</evidence>
<dbReference type="EMBL" id="SHKX01000013">
    <property type="protein sequence ID" value="RZU38670.1"/>
    <property type="molecule type" value="Genomic_DNA"/>
</dbReference>
<organism evidence="2 3">
    <name type="scientific">Fluviicoccus keumensis</name>
    <dbReference type="NCBI Taxonomy" id="1435465"/>
    <lineage>
        <taxon>Bacteria</taxon>
        <taxon>Pseudomonadati</taxon>
        <taxon>Pseudomonadota</taxon>
        <taxon>Gammaproteobacteria</taxon>
        <taxon>Moraxellales</taxon>
        <taxon>Moraxellaceae</taxon>
        <taxon>Fluviicoccus</taxon>
    </lineage>
</organism>
<dbReference type="Proteomes" id="UP000292423">
    <property type="component" value="Unassembled WGS sequence"/>
</dbReference>
<sequence length="245" mass="27045">MLLLSSAADLYWLGRYLSRSRTLSALLLDCLSSASTERLGLPLSLTGAWASFYQQYETFSPEGVAEFFIAEGNPSSLTVGLQSMRGDAQGTRACISGELWLAVNSLWLDWQAQLPRLRTLTENQALYRLATERLAVIQQEVDTLGSMDALRFIRLGQTVEGLDNWLRQLALSVTPPEDPAVLVQALIRDLTALNPETWGQVQAMAGRLVEACRHPALASPDQAALREAQAQLQQMTYRLADAFAM</sequence>
<feature type="domain" description="DUF403" evidence="1">
    <location>
        <begin position="7"/>
        <end position="176"/>
    </location>
</feature>
<gene>
    <name evidence="2" type="ORF">EV700_2605</name>
</gene>
<protein>
    <submittedName>
        <fullName evidence="2">Uncharacterized protein with alpha-helical domain and ER motif</fullName>
    </submittedName>
</protein>
<name>A0A4Q7YMR4_9GAMM</name>
<dbReference type="AlphaFoldDB" id="A0A4Q7YMR4"/>